<name>A0A3M8AH89_9BACL</name>
<evidence type="ECO:0000256" key="1">
    <source>
        <dbReference type="ARBA" id="ARBA00023002"/>
    </source>
</evidence>
<evidence type="ECO:0000313" key="5">
    <source>
        <dbReference type="Proteomes" id="UP000276178"/>
    </source>
</evidence>
<comment type="caution">
    <text evidence="4">The sequence shown here is derived from an EMBL/GenBank/DDBJ whole genome shotgun (WGS) entry which is preliminary data.</text>
</comment>
<sequence length="99" mass="10841">MAHDLLKQQRCSSKTQDARVIIQGVGNVGSYLAKFLHEQGVKIVGIGDANGAIYDEAGLDIPYLLERRDSFGAVTQLFADRITNQELLERPCDILIPAA</sequence>
<keyword evidence="6" id="KW-1185">Reference proteome</keyword>
<dbReference type="AlphaFoldDB" id="A0A3M8AH89"/>
<dbReference type="Pfam" id="PF00208">
    <property type="entry name" value="ELFV_dehydrog"/>
    <property type="match status" value="1"/>
</dbReference>
<organism evidence="4 5">
    <name type="scientific">Brevibacillus agri</name>
    <dbReference type="NCBI Taxonomy" id="51101"/>
    <lineage>
        <taxon>Bacteria</taxon>
        <taxon>Bacillati</taxon>
        <taxon>Bacillota</taxon>
        <taxon>Bacilli</taxon>
        <taxon>Bacillales</taxon>
        <taxon>Paenibacillaceae</taxon>
        <taxon>Brevibacillus</taxon>
    </lineage>
</organism>
<gene>
    <name evidence="3" type="ORF">BAG01nite_29360</name>
    <name evidence="4" type="ORF">EB820_21295</name>
</gene>
<dbReference type="InterPro" id="IPR006096">
    <property type="entry name" value="Glu/Leu/Phe/Val/Trp_DH_C"/>
</dbReference>
<dbReference type="Gene3D" id="3.40.50.720">
    <property type="entry name" value="NAD(P)-binding Rossmann-like Domain"/>
    <property type="match status" value="1"/>
</dbReference>
<dbReference type="Proteomes" id="UP000317180">
    <property type="component" value="Unassembled WGS sequence"/>
</dbReference>
<dbReference type="GO" id="GO:0004352">
    <property type="term" value="F:glutamate dehydrogenase (NAD+) activity"/>
    <property type="evidence" value="ECO:0007669"/>
    <property type="project" value="TreeGrafter"/>
</dbReference>
<dbReference type="InterPro" id="IPR036291">
    <property type="entry name" value="NAD(P)-bd_dom_sf"/>
</dbReference>
<protein>
    <submittedName>
        <fullName evidence="4">Glutamate dehydrogenase</fullName>
    </submittedName>
</protein>
<accession>A0A3M8AH89</accession>
<keyword evidence="1" id="KW-0560">Oxidoreductase</keyword>
<feature type="domain" description="Glutamate/phenylalanine/leucine/valine/L-tryptophan dehydrogenase C-terminal" evidence="2">
    <location>
        <begin position="8"/>
        <end position="99"/>
    </location>
</feature>
<dbReference type="Proteomes" id="UP000276178">
    <property type="component" value="Unassembled WGS sequence"/>
</dbReference>
<evidence type="ECO:0000313" key="4">
    <source>
        <dbReference type="EMBL" id="RNB50543.1"/>
    </source>
</evidence>
<evidence type="ECO:0000313" key="3">
    <source>
        <dbReference type="EMBL" id="GED26834.1"/>
    </source>
</evidence>
<reference evidence="3 6" key="2">
    <citation type="submission" date="2019-06" db="EMBL/GenBank/DDBJ databases">
        <title>Whole genome shotgun sequence of Brevibacillus agri NBRC 15538.</title>
        <authorList>
            <person name="Hosoyama A."/>
            <person name="Uohara A."/>
            <person name="Ohji S."/>
            <person name="Ichikawa N."/>
        </authorList>
    </citation>
    <scope>NUCLEOTIDE SEQUENCE [LARGE SCALE GENOMIC DNA]</scope>
    <source>
        <strain evidence="3 6">NBRC 15538</strain>
    </source>
</reference>
<proteinExistence type="predicted"/>
<dbReference type="EMBL" id="RHHN01000068">
    <property type="protein sequence ID" value="RNB50543.1"/>
    <property type="molecule type" value="Genomic_DNA"/>
</dbReference>
<reference evidence="4 5" key="1">
    <citation type="submission" date="2018-10" db="EMBL/GenBank/DDBJ databases">
        <title>Phylogenomics of Brevibacillus.</title>
        <authorList>
            <person name="Dunlap C."/>
        </authorList>
    </citation>
    <scope>NUCLEOTIDE SEQUENCE [LARGE SCALE GENOMIC DNA]</scope>
    <source>
        <strain evidence="4 5">NRRL NRS 1219</strain>
    </source>
</reference>
<dbReference type="GO" id="GO:0006538">
    <property type="term" value="P:L-glutamate catabolic process"/>
    <property type="evidence" value="ECO:0007669"/>
    <property type="project" value="TreeGrafter"/>
</dbReference>
<dbReference type="OrthoDB" id="9803297at2"/>
<dbReference type="SUPFAM" id="SSF51735">
    <property type="entry name" value="NAD(P)-binding Rossmann-fold domains"/>
    <property type="match status" value="1"/>
</dbReference>
<dbReference type="PANTHER" id="PTHR11606:SF13">
    <property type="entry name" value="GLUTAMATE DEHYDROGENASE 1, MITOCHONDRIAL"/>
    <property type="match status" value="1"/>
</dbReference>
<evidence type="ECO:0000313" key="6">
    <source>
        <dbReference type="Proteomes" id="UP000317180"/>
    </source>
</evidence>
<evidence type="ECO:0000259" key="2">
    <source>
        <dbReference type="Pfam" id="PF00208"/>
    </source>
</evidence>
<dbReference type="PANTHER" id="PTHR11606">
    <property type="entry name" value="GLUTAMATE DEHYDROGENASE"/>
    <property type="match status" value="1"/>
</dbReference>
<dbReference type="EMBL" id="BJOD01000029">
    <property type="protein sequence ID" value="GED26834.1"/>
    <property type="molecule type" value="Genomic_DNA"/>
</dbReference>